<proteinExistence type="predicted"/>
<feature type="region of interest" description="Disordered" evidence="1">
    <location>
        <begin position="1"/>
        <end position="52"/>
    </location>
</feature>
<dbReference type="Pfam" id="PF13279">
    <property type="entry name" value="4HBT_2"/>
    <property type="match status" value="1"/>
</dbReference>
<dbReference type="SUPFAM" id="SSF54637">
    <property type="entry name" value="Thioesterase/thiol ester dehydrase-isomerase"/>
    <property type="match status" value="1"/>
</dbReference>
<feature type="compositionally biased region" description="Basic and acidic residues" evidence="1">
    <location>
        <begin position="13"/>
        <end position="30"/>
    </location>
</feature>
<dbReference type="OrthoDB" id="9799036at2"/>
<evidence type="ECO:0000313" key="2">
    <source>
        <dbReference type="EMBL" id="RNL87645.1"/>
    </source>
</evidence>
<evidence type="ECO:0000313" key="3">
    <source>
        <dbReference type="Proteomes" id="UP000269198"/>
    </source>
</evidence>
<dbReference type="CDD" id="cd00586">
    <property type="entry name" value="4HBT"/>
    <property type="match status" value="1"/>
</dbReference>
<gene>
    <name evidence="2" type="ORF">EFW17_00280</name>
</gene>
<evidence type="ECO:0000256" key="1">
    <source>
        <dbReference type="SAM" id="MobiDB-lite"/>
    </source>
</evidence>
<dbReference type="Proteomes" id="UP000269198">
    <property type="component" value="Unassembled WGS sequence"/>
</dbReference>
<dbReference type="InterPro" id="IPR029069">
    <property type="entry name" value="HotDog_dom_sf"/>
</dbReference>
<feature type="compositionally biased region" description="Basic residues" evidence="1">
    <location>
        <begin position="1"/>
        <end position="12"/>
    </location>
</feature>
<dbReference type="PANTHER" id="PTHR31793">
    <property type="entry name" value="4-HYDROXYBENZOYL-COA THIOESTERASE FAMILY MEMBER"/>
    <property type="match status" value="1"/>
</dbReference>
<dbReference type="EMBL" id="RJMB01000001">
    <property type="protein sequence ID" value="RNL87645.1"/>
    <property type="molecule type" value="Genomic_DNA"/>
</dbReference>
<comment type="caution">
    <text evidence="2">The sequence shown here is derived from an EMBL/GenBank/DDBJ whole genome shotgun (WGS) entry which is preliminary data.</text>
</comment>
<accession>A0A3N0EIC3</accession>
<protein>
    <submittedName>
        <fullName evidence="2">Acyl-CoA thioesterase</fullName>
    </submittedName>
</protein>
<dbReference type="AlphaFoldDB" id="A0A3N0EIC3"/>
<keyword evidence="3" id="KW-1185">Reference proteome</keyword>
<dbReference type="Gene3D" id="3.10.129.10">
    <property type="entry name" value="Hotdog Thioesterase"/>
    <property type="match status" value="1"/>
</dbReference>
<dbReference type="GO" id="GO:0047617">
    <property type="term" value="F:fatty acyl-CoA hydrolase activity"/>
    <property type="evidence" value="ECO:0007669"/>
    <property type="project" value="TreeGrafter"/>
</dbReference>
<dbReference type="InterPro" id="IPR050563">
    <property type="entry name" value="4-hydroxybenzoyl-CoA_TE"/>
</dbReference>
<dbReference type="PANTHER" id="PTHR31793:SF24">
    <property type="entry name" value="LONG-CHAIN ACYL-COA THIOESTERASE FADM"/>
    <property type="match status" value="1"/>
</dbReference>
<reference evidence="2 3" key="1">
    <citation type="submission" date="2018-11" db="EMBL/GenBank/DDBJ databases">
        <title>The genome draft of YIM 96095.</title>
        <authorList>
            <person name="Tang S.-K."/>
            <person name="Chunyu W.-X."/>
            <person name="Feng Y.-Z."/>
        </authorList>
    </citation>
    <scope>NUCLEOTIDE SEQUENCE [LARGE SCALE GENOMIC DNA]</scope>
    <source>
        <strain evidence="2 3">YIM 96095</strain>
    </source>
</reference>
<sequence>MTGGGRPRRRRVRDTGPRTTDERIRDEEGRTTVTEAATDQHRGDGDGSGGRRTHHFRAYVRFADLDPLNHVNNVRMLTYLEDARLAFLHWDSRVDGERRMGGLVVARHEVDYVRPLQMRREPILVETWVTDVRHSSFRLAYEVRDADTGTDTVYLRATSVMVGFNQREQSIRRLNDEERAFLREYLHE</sequence>
<organism evidence="2 3">
    <name type="scientific">Halostreptopolyspora alba</name>
    <dbReference type="NCBI Taxonomy" id="2487137"/>
    <lineage>
        <taxon>Bacteria</taxon>
        <taxon>Bacillati</taxon>
        <taxon>Actinomycetota</taxon>
        <taxon>Actinomycetes</taxon>
        <taxon>Streptosporangiales</taxon>
        <taxon>Nocardiopsidaceae</taxon>
        <taxon>Halostreptopolyspora</taxon>
    </lineage>
</organism>
<name>A0A3N0EIC3_9ACTN</name>